<keyword evidence="2" id="KW-1133">Transmembrane helix</keyword>
<keyword evidence="2" id="KW-0472">Membrane</keyword>
<organism evidence="3 4">
    <name type="scientific">Pleomassaria siparia CBS 279.74</name>
    <dbReference type="NCBI Taxonomy" id="1314801"/>
    <lineage>
        <taxon>Eukaryota</taxon>
        <taxon>Fungi</taxon>
        <taxon>Dikarya</taxon>
        <taxon>Ascomycota</taxon>
        <taxon>Pezizomycotina</taxon>
        <taxon>Dothideomycetes</taxon>
        <taxon>Pleosporomycetidae</taxon>
        <taxon>Pleosporales</taxon>
        <taxon>Pleomassariaceae</taxon>
        <taxon>Pleomassaria</taxon>
    </lineage>
</organism>
<protein>
    <submittedName>
        <fullName evidence="3">Uncharacterized protein</fullName>
    </submittedName>
</protein>
<dbReference type="EMBL" id="MU005769">
    <property type="protein sequence ID" value="KAF2710361.1"/>
    <property type="molecule type" value="Genomic_DNA"/>
</dbReference>
<reference evidence="3" key="1">
    <citation type="journal article" date="2020" name="Stud. Mycol.">
        <title>101 Dothideomycetes genomes: a test case for predicting lifestyles and emergence of pathogens.</title>
        <authorList>
            <person name="Haridas S."/>
            <person name="Albert R."/>
            <person name="Binder M."/>
            <person name="Bloem J."/>
            <person name="Labutti K."/>
            <person name="Salamov A."/>
            <person name="Andreopoulos B."/>
            <person name="Baker S."/>
            <person name="Barry K."/>
            <person name="Bills G."/>
            <person name="Bluhm B."/>
            <person name="Cannon C."/>
            <person name="Castanera R."/>
            <person name="Culley D."/>
            <person name="Daum C."/>
            <person name="Ezra D."/>
            <person name="Gonzalez J."/>
            <person name="Henrissat B."/>
            <person name="Kuo A."/>
            <person name="Liang C."/>
            <person name="Lipzen A."/>
            <person name="Lutzoni F."/>
            <person name="Magnuson J."/>
            <person name="Mondo S."/>
            <person name="Nolan M."/>
            <person name="Ohm R."/>
            <person name="Pangilinan J."/>
            <person name="Park H.-J."/>
            <person name="Ramirez L."/>
            <person name="Alfaro M."/>
            <person name="Sun H."/>
            <person name="Tritt A."/>
            <person name="Yoshinaga Y."/>
            <person name="Zwiers L.-H."/>
            <person name="Turgeon B."/>
            <person name="Goodwin S."/>
            <person name="Spatafora J."/>
            <person name="Crous P."/>
            <person name="Grigoriev I."/>
        </authorList>
    </citation>
    <scope>NUCLEOTIDE SEQUENCE</scope>
    <source>
        <strain evidence="3">CBS 279.74</strain>
    </source>
</reference>
<name>A0A6G1KD41_9PLEO</name>
<dbReference type="Proteomes" id="UP000799428">
    <property type="component" value="Unassembled WGS sequence"/>
</dbReference>
<feature type="region of interest" description="Disordered" evidence="1">
    <location>
        <begin position="1"/>
        <end position="51"/>
    </location>
</feature>
<sequence length="483" mass="54041">MSSPTSGSVESISRDLQTEASTTQNNDFYDGLLEQRQQHHRKPFPNSRSWRPELYALQRRRSGPATLQTRIERARSSVPRSPIRSQPSYLPTAYDGSRHRSGIPRTFRNSQNGIHGLETPNLAMMDPTRNLRHQHHPALLDRPELRDAYSVAPSSIGIGLGIYHGSQDSTAGSQPTSPVASRKSSDGTSRQLSQGSSTFSRRRARHSPEMGQWFSSNLPIPRPPTPPPIARHAPYPTRPRPTQGHEPREPLNPNPYSPKLSRITRRLSPSTGLPTSVPRAPTKKYWPARFYAFFSTQPSSAEPNEHGDPFLLKLEHDIAPVHWLLRTLQFVVWLGIFGVYMWQAWKPHRKLAFDCFELKSQMIQEAPPSNGTVLRNVPSGIEIPPEFVVNHQINGTLCLLTPLVAETALFDNFRARWIIGTMCVGIANLVQVLLMMTLRRVLKRSGAYGSWTLAIRVFGGLLGAMVGSAIVMQWVGVVIKFGA</sequence>
<feature type="region of interest" description="Disordered" evidence="1">
    <location>
        <begin position="75"/>
        <end position="115"/>
    </location>
</feature>
<accession>A0A6G1KD41</accession>
<feature type="compositionally biased region" description="Pro residues" evidence="1">
    <location>
        <begin position="220"/>
        <end position="229"/>
    </location>
</feature>
<dbReference type="OrthoDB" id="3800844at2759"/>
<keyword evidence="4" id="KW-1185">Reference proteome</keyword>
<feature type="compositionally biased region" description="Polar residues" evidence="1">
    <location>
        <begin position="167"/>
        <end position="179"/>
    </location>
</feature>
<feature type="compositionally biased region" description="Polar residues" evidence="1">
    <location>
        <begin position="18"/>
        <end position="27"/>
    </location>
</feature>
<proteinExistence type="predicted"/>
<feature type="transmembrane region" description="Helical" evidence="2">
    <location>
        <begin position="458"/>
        <end position="479"/>
    </location>
</feature>
<feature type="compositionally biased region" description="Polar residues" evidence="1">
    <location>
        <begin position="1"/>
        <end position="11"/>
    </location>
</feature>
<evidence type="ECO:0000256" key="2">
    <source>
        <dbReference type="SAM" id="Phobius"/>
    </source>
</evidence>
<evidence type="ECO:0000313" key="3">
    <source>
        <dbReference type="EMBL" id="KAF2710361.1"/>
    </source>
</evidence>
<evidence type="ECO:0000256" key="1">
    <source>
        <dbReference type="SAM" id="MobiDB-lite"/>
    </source>
</evidence>
<evidence type="ECO:0000313" key="4">
    <source>
        <dbReference type="Proteomes" id="UP000799428"/>
    </source>
</evidence>
<keyword evidence="2" id="KW-0812">Transmembrane</keyword>
<gene>
    <name evidence="3" type="ORF">K504DRAFT_501633</name>
</gene>
<feature type="compositionally biased region" description="Polar residues" evidence="1">
    <location>
        <begin position="186"/>
        <end position="199"/>
    </location>
</feature>
<feature type="transmembrane region" description="Helical" evidence="2">
    <location>
        <begin position="417"/>
        <end position="438"/>
    </location>
</feature>
<dbReference type="AlphaFoldDB" id="A0A6G1KD41"/>
<feature type="region of interest" description="Disordered" evidence="1">
    <location>
        <begin position="167"/>
        <end position="262"/>
    </location>
</feature>